<dbReference type="HOGENOM" id="CLU_052011_1_2_9"/>
<dbReference type="Gene3D" id="1.10.150.280">
    <property type="entry name" value="AF1531-like domain"/>
    <property type="match status" value="1"/>
</dbReference>
<dbReference type="AlphaFoldDB" id="G8LUZ8"/>
<protein>
    <submittedName>
        <fullName evidence="4">Competence protein ComEA-like protein with helix-hairpin-helix repeat region</fullName>
    </submittedName>
</protein>
<feature type="domain" description="Helix-hairpin-helix DNA-binding motif class 1" evidence="3">
    <location>
        <begin position="197"/>
        <end position="216"/>
    </location>
</feature>
<dbReference type="Proteomes" id="UP000005435">
    <property type="component" value="Chromosome"/>
</dbReference>
<dbReference type="InterPro" id="IPR004509">
    <property type="entry name" value="Competence_ComEA_HhH"/>
</dbReference>
<dbReference type="InterPro" id="IPR003583">
    <property type="entry name" value="Hlx-hairpin-Hlx_DNA-bd_motif"/>
</dbReference>
<keyword evidence="5" id="KW-1185">Reference proteome</keyword>
<dbReference type="Pfam" id="PF12836">
    <property type="entry name" value="HHH_3"/>
    <property type="match status" value="1"/>
</dbReference>
<evidence type="ECO:0000313" key="4">
    <source>
        <dbReference type="EMBL" id="AEV69575.1"/>
    </source>
</evidence>
<dbReference type="Pfam" id="PF10531">
    <property type="entry name" value="SLBB"/>
    <property type="match status" value="1"/>
</dbReference>
<keyword evidence="2" id="KW-1133">Transmembrane helix</keyword>
<feature type="region of interest" description="Disordered" evidence="1">
    <location>
        <begin position="137"/>
        <end position="190"/>
    </location>
</feature>
<reference evidence="5" key="1">
    <citation type="submission" date="2011-12" db="EMBL/GenBank/DDBJ databases">
        <title>Complete sequence of Clostridium clariflavum DSM 19732.</title>
        <authorList>
            <consortium name="US DOE Joint Genome Institute"/>
            <person name="Lucas S."/>
            <person name="Han J."/>
            <person name="Lapidus A."/>
            <person name="Cheng J.-F."/>
            <person name="Goodwin L."/>
            <person name="Pitluck S."/>
            <person name="Peters L."/>
            <person name="Teshima H."/>
            <person name="Detter J.C."/>
            <person name="Han C."/>
            <person name="Tapia R."/>
            <person name="Land M."/>
            <person name="Hauser L."/>
            <person name="Kyrpides N."/>
            <person name="Ivanova N."/>
            <person name="Pagani I."/>
            <person name="Kitzmiller T."/>
            <person name="Lynd L."/>
            <person name="Izquierdo J."/>
            <person name="Woyke T."/>
        </authorList>
    </citation>
    <scope>NUCLEOTIDE SEQUENCE [LARGE SCALE GENOMIC DNA]</scope>
    <source>
        <strain evidence="5">DSM 19732 / NBRC 101661 / EBR45</strain>
    </source>
</reference>
<evidence type="ECO:0000256" key="1">
    <source>
        <dbReference type="SAM" id="MobiDB-lite"/>
    </source>
</evidence>
<dbReference type="InterPro" id="IPR019554">
    <property type="entry name" value="Soluble_ligand-bd"/>
</dbReference>
<evidence type="ECO:0000256" key="2">
    <source>
        <dbReference type="SAM" id="Phobius"/>
    </source>
</evidence>
<dbReference type="GO" id="GO:0015627">
    <property type="term" value="C:type II protein secretion system complex"/>
    <property type="evidence" value="ECO:0007669"/>
    <property type="project" value="TreeGrafter"/>
</dbReference>
<dbReference type="PANTHER" id="PTHR21180:SF32">
    <property type="entry name" value="ENDONUCLEASE_EXONUCLEASE_PHOSPHATASE FAMILY DOMAIN-CONTAINING PROTEIN 1"/>
    <property type="match status" value="1"/>
</dbReference>
<dbReference type="GO" id="GO:0015628">
    <property type="term" value="P:protein secretion by the type II secretion system"/>
    <property type="evidence" value="ECO:0007669"/>
    <property type="project" value="TreeGrafter"/>
</dbReference>
<dbReference type="InterPro" id="IPR010994">
    <property type="entry name" value="RuvA_2-like"/>
</dbReference>
<reference evidence="4 5" key="2">
    <citation type="journal article" date="2012" name="Stand. Genomic Sci.">
        <title>Complete Genome Sequence of Clostridium clariflavum DSM 19732.</title>
        <authorList>
            <person name="Izquierdo J.A."/>
            <person name="Goodwin L."/>
            <person name="Davenport K.W."/>
            <person name="Teshima H."/>
            <person name="Bruce D."/>
            <person name="Detter C."/>
            <person name="Tapia R."/>
            <person name="Han S."/>
            <person name="Land M."/>
            <person name="Hauser L."/>
            <person name="Jeffries C.D."/>
            <person name="Han J."/>
            <person name="Pitluck S."/>
            <person name="Nolan M."/>
            <person name="Chen A."/>
            <person name="Huntemann M."/>
            <person name="Mavromatis K."/>
            <person name="Mikhailova N."/>
            <person name="Liolios K."/>
            <person name="Woyke T."/>
            <person name="Lynd L.R."/>
        </authorList>
    </citation>
    <scope>NUCLEOTIDE SEQUENCE [LARGE SCALE GENOMIC DNA]</scope>
    <source>
        <strain evidence="5">DSM 19732 / NBRC 101661 / EBR45</strain>
    </source>
</reference>
<dbReference type="GO" id="GO:0003677">
    <property type="term" value="F:DNA binding"/>
    <property type="evidence" value="ECO:0007669"/>
    <property type="project" value="InterPro"/>
</dbReference>
<organism evidence="4 5">
    <name type="scientific">Acetivibrio clariflavus (strain DSM 19732 / NBRC 101661 / EBR45)</name>
    <name type="common">Clostridium clariflavum</name>
    <dbReference type="NCBI Taxonomy" id="720554"/>
    <lineage>
        <taxon>Bacteria</taxon>
        <taxon>Bacillati</taxon>
        <taxon>Bacillota</taxon>
        <taxon>Clostridia</taxon>
        <taxon>Eubacteriales</taxon>
        <taxon>Oscillospiraceae</taxon>
        <taxon>Acetivibrio</taxon>
    </lineage>
</organism>
<dbReference type="NCBIfam" id="TIGR00426">
    <property type="entry name" value="competence protein ComEA helix-hairpin-helix repeat region"/>
    <property type="match status" value="1"/>
</dbReference>
<dbReference type="GO" id="GO:0006281">
    <property type="term" value="P:DNA repair"/>
    <property type="evidence" value="ECO:0007669"/>
    <property type="project" value="InterPro"/>
</dbReference>
<accession>G8LUZ8</accession>
<name>G8LUZ8_ACECE</name>
<keyword evidence="2" id="KW-0472">Membrane</keyword>
<dbReference type="RefSeq" id="WP_014256120.1">
    <property type="nucleotide sequence ID" value="NC_016627.1"/>
</dbReference>
<dbReference type="SUPFAM" id="SSF47781">
    <property type="entry name" value="RuvA domain 2-like"/>
    <property type="match status" value="1"/>
</dbReference>
<feature type="domain" description="Helix-hairpin-helix DNA-binding motif class 1" evidence="3">
    <location>
        <begin position="227"/>
        <end position="246"/>
    </location>
</feature>
<dbReference type="Gene3D" id="3.10.560.10">
    <property type="entry name" value="Outer membrane lipoprotein wza domain like"/>
    <property type="match status" value="1"/>
</dbReference>
<evidence type="ECO:0000313" key="5">
    <source>
        <dbReference type="Proteomes" id="UP000005435"/>
    </source>
</evidence>
<proteinExistence type="predicted"/>
<sequence length="250" mass="26815" precursor="true">MPENIFNKEIKVKMVVFVLLIAVIVVNIGVIGFLISRDGSEIIISKSLDEGILNIEEKSTPQATSTVYMEESKEKIQVYVVGEVNNPGVVTIEKGQIIEDAIKAAGGPTDRADLDNINLAYVLNENVMLKILPKPETVSDGAANGRETADSNSGVTAQNKVTTGVEIRNDSGGAVQNESENKSSSKGKININTATEAELETLPGVGPSTASKIVSFREKNGKFKKIEDIMNVPGIGQSKFANMKDFICVD</sequence>
<dbReference type="KEGG" id="ccl:Clocl_3040"/>
<dbReference type="OrthoDB" id="9790239at2"/>
<dbReference type="SMART" id="SM00278">
    <property type="entry name" value="HhH1"/>
    <property type="match status" value="2"/>
</dbReference>
<dbReference type="EMBL" id="CP003065">
    <property type="protein sequence ID" value="AEV69575.1"/>
    <property type="molecule type" value="Genomic_DNA"/>
</dbReference>
<keyword evidence="2" id="KW-0812">Transmembrane</keyword>
<gene>
    <name evidence="4" type="ordered locus">Clocl_3040</name>
</gene>
<dbReference type="InterPro" id="IPR051675">
    <property type="entry name" value="Endo/Exo/Phosphatase_dom_1"/>
</dbReference>
<feature type="compositionally biased region" description="Polar residues" evidence="1">
    <location>
        <begin position="150"/>
        <end position="162"/>
    </location>
</feature>
<feature type="transmembrane region" description="Helical" evidence="2">
    <location>
        <begin position="12"/>
        <end position="35"/>
    </location>
</feature>
<dbReference type="STRING" id="720554.Clocl_3040"/>
<dbReference type="PANTHER" id="PTHR21180">
    <property type="entry name" value="ENDONUCLEASE/EXONUCLEASE/PHOSPHATASE FAMILY DOMAIN-CONTAINING PROTEIN 1"/>
    <property type="match status" value="1"/>
</dbReference>
<evidence type="ECO:0000259" key="3">
    <source>
        <dbReference type="SMART" id="SM00278"/>
    </source>
</evidence>
<dbReference type="eggNOG" id="COG1555">
    <property type="taxonomic scope" value="Bacteria"/>
</dbReference>